<name>A0A8J2VV47_9NEOP</name>
<keyword evidence="2 5" id="KW-0812">Transmembrane</keyword>
<keyword evidence="4 5" id="KW-0472">Membrane</keyword>
<dbReference type="GO" id="GO:0016020">
    <property type="term" value="C:membrane"/>
    <property type="evidence" value="ECO:0007669"/>
    <property type="project" value="UniProtKB-SubCell"/>
</dbReference>
<reference evidence="7" key="1">
    <citation type="submission" date="2021-09" db="EMBL/GenBank/DDBJ databases">
        <authorList>
            <person name="Martin H S."/>
        </authorList>
    </citation>
    <scope>NUCLEOTIDE SEQUENCE</scope>
</reference>
<organism evidence="7 8">
    <name type="scientific">Danaus chrysippus</name>
    <name type="common">African queen</name>
    <dbReference type="NCBI Taxonomy" id="151541"/>
    <lineage>
        <taxon>Eukaryota</taxon>
        <taxon>Metazoa</taxon>
        <taxon>Ecdysozoa</taxon>
        <taxon>Arthropoda</taxon>
        <taxon>Hexapoda</taxon>
        <taxon>Insecta</taxon>
        <taxon>Pterygota</taxon>
        <taxon>Neoptera</taxon>
        <taxon>Endopterygota</taxon>
        <taxon>Lepidoptera</taxon>
        <taxon>Glossata</taxon>
        <taxon>Ditrysia</taxon>
        <taxon>Papilionoidea</taxon>
        <taxon>Nymphalidae</taxon>
        <taxon>Danainae</taxon>
        <taxon>Danaini</taxon>
        <taxon>Danaina</taxon>
        <taxon>Danaus</taxon>
        <taxon>Anosia</taxon>
    </lineage>
</organism>
<accession>A0A8J2VV47</accession>
<keyword evidence="3 5" id="KW-1133">Transmembrane helix</keyword>
<keyword evidence="8" id="KW-1185">Reference proteome</keyword>
<comment type="caution">
    <text evidence="7">The sequence shown here is derived from an EMBL/GenBank/DDBJ whole genome shotgun (WGS) entry which is preliminary data.</text>
</comment>
<evidence type="ECO:0000256" key="4">
    <source>
        <dbReference type="ARBA" id="ARBA00023136"/>
    </source>
</evidence>
<proteinExistence type="predicted"/>
<evidence type="ECO:0000256" key="2">
    <source>
        <dbReference type="ARBA" id="ARBA00022692"/>
    </source>
</evidence>
<dbReference type="PANTHER" id="PTHR48021">
    <property type="match status" value="1"/>
</dbReference>
<feature type="transmembrane region" description="Helical" evidence="5">
    <location>
        <begin position="51"/>
        <end position="69"/>
    </location>
</feature>
<dbReference type="InterPro" id="IPR050549">
    <property type="entry name" value="MFS_Trehalose_Transporter"/>
</dbReference>
<sequence>MPPEQTLRQILIGFSLTMCSVSDGLIFGQMSGMIDALSKEDNDVPLTQDDISWIASIINIVCICGYAVVGVLSQCLGRRKAITVITIPVCLAWILVYLAHDKVTLIITRIILGISFGGILFLIYVNVAEYKSPGVRVLCLNLISGVGTLIGITAGHLLCIILHWRQVALIAIIPTALSAFLPLFWVESPVWLATKGRFVECEEAFWKLHVFSDSSENELKLLIAYERKKQSEQLQVAVFCSVPY</sequence>
<dbReference type="Proteomes" id="UP000789524">
    <property type="component" value="Unassembled WGS sequence"/>
</dbReference>
<dbReference type="EMBL" id="CAKASE010000078">
    <property type="protein sequence ID" value="CAG9578624.1"/>
    <property type="molecule type" value="Genomic_DNA"/>
</dbReference>
<feature type="transmembrane region" description="Helical" evidence="5">
    <location>
        <begin position="169"/>
        <end position="186"/>
    </location>
</feature>
<dbReference type="Gene3D" id="1.20.1250.20">
    <property type="entry name" value="MFS general substrate transporter like domains"/>
    <property type="match status" value="1"/>
</dbReference>
<dbReference type="InterPro" id="IPR020846">
    <property type="entry name" value="MFS_dom"/>
</dbReference>
<dbReference type="PROSITE" id="PS50850">
    <property type="entry name" value="MFS"/>
    <property type="match status" value="1"/>
</dbReference>
<evidence type="ECO:0000259" key="6">
    <source>
        <dbReference type="PROSITE" id="PS50850"/>
    </source>
</evidence>
<evidence type="ECO:0000256" key="1">
    <source>
        <dbReference type="ARBA" id="ARBA00004141"/>
    </source>
</evidence>
<dbReference type="SUPFAM" id="SSF103473">
    <property type="entry name" value="MFS general substrate transporter"/>
    <property type="match status" value="1"/>
</dbReference>
<evidence type="ECO:0000256" key="3">
    <source>
        <dbReference type="ARBA" id="ARBA00022989"/>
    </source>
</evidence>
<feature type="transmembrane region" description="Helical" evidence="5">
    <location>
        <begin position="106"/>
        <end position="125"/>
    </location>
</feature>
<dbReference type="InterPro" id="IPR036259">
    <property type="entry name" value="MFS_trans_sf"/>
</dbReference>
<feature type="transmembrane region" description="Helical" evidence="5">
    <location>
        <begin position="12"/>
        <end position="31"/>
    </location>
</feature>
<dbReference type="PANTHER" id="PTHR48021:SF39">
    <property type="entry name" value="MAJOR FACILITATOR SUPERFAMILY (MFS) PROFILE DOMAIN-CONTAINING PROTEIN"/>
    <property type="match status" value="1"/>
</dbReference>
<dbReference type="Pfam" id="PF00083">
    <property type="entry name" value="Sugar_tr"/>
    <property type="match status" value="1"/>
</dbReference>
<dbReference type="OrthoDB" id="6133115at2759"/>
<evidence type="ECO:0000313" key="8">
    <source>
        <dbReference type="Proteomes" id="UP000789524"/>
    </source>
</evidence>
<comment type="subcellular location">
    <subcellularLocation>
        <location evidence="1">Membrane</location>
        <topology evidence="1">Multi-pass membrane protein</topology>
    </subcellularLocation>
</comment>
<gene>
    <name evidence="7" type="ORF">DCHRY22_LOCUS12689</name>
</gene>
<evidence type="ECO:0000313" key="7">
    <source>
        <dbReference type="EMBL" id="CAG9578624.1"/>
    </source>
</evidence>
<dbReference type="AlphaFoldDB" id="A0A8J2VV47"/>
<dbReference type="InterPro" id="IPR005828">
    <property type="entry name" value="MFS_sugar_transport-like"/>
</dbReference>
<evidence type="ECO:0000256" key="5">
    <source>
        <dbReference type="SAM" id="Phobius"/>
    </source>
</evidence>
<dbReference type="GO" id="GO:0022857">
    <property type="term" value="F:transmembrane transporter activity"/>
    <property type="evidence" value="ECO:0007669"/>
    <property type="project" value="InterPro"/>
</dbReference>
<protein>
    <submittedName>
        <fullName evidence="7">(African queen) hypothetical protein</fullName>
    </submittedName>
</protein>
<feature type="domain" description="Major facilitator superfamily (MFS) profile" evidence="6">
    <location>
        <begin position="8"/>
        <end position="244"/>
    </location>
</feature>
<feature type="transmembrane region" description="Helical" evidence="5">
    <location>
        <begin position="81"/>
        <end position="100"/>
    </location>
</feature>
<feature type="transmembrane region" description="Helical" evidence="5">
    <location>
        <begin position="137"/>
        <end position="163"/>
    </location>
</feature>